<gene>
    <name evidence="3" type="ORF">JR316_001300</name>
</gene>
<sequence>MLHETEVSFQRTLDKVLNANYNVEMTQIQEERPDHPIRLPFEFYDRHICPNESLCNIVPLPSIPHILANVCDTAIEEFKAKGHKFPPNIHVLDIPAIEFTDSASVGVHYLWHIGSLCIAYLSKLYFHPHTESWRSVFTFNRHFDTDTFFASKLYLTVTLDAEARAVRLHDEIKGKLSQSTLDTLNALLFNMPKMAAWHMFPMLDTFTTIFHNVPKRVSSLSWPISRTAGYRFIARTFPPPDSKILTNMLPVPSAYRKARVESGEPTSSRKRVEKYSKTITVPYTTQRKQYRPDLRTYLQHAWADAAMHDITFIVLHCGRYERIGIRHRASQTLYLSEVIDTVNIKDPHYRKIHIGLYIATLQDALERMKLKNTGDDKVDTKGKKRFSVNVDDSESSRPKKRRRASSSTPSTDIGKYLIDRKLALVSLDYGPFSSSVPSSFVRIGESCRRKHSREATDWVKDPTKQRKFSAHEYFTLTLLEPLGDGSVGVSHPAQAEVKLESGEVITETLVLKLAFNEKTQKRMRHEFDIYCRMSRAGIEGIVDVHGLFFDAESNTLGLLMADGGETLRNRDIARTGIYGEKISGTAAEKKAFEDIIRSINEADISHHDIRPENMTIRSDGKAFLIDFDSALYYSPFRSLEEQLENLDDIFHKPLFQRVCSTYLASLVFMMHNTQIHL</sequence>
<dbReference type="GO" id="GO:0004672">
    <property type="term" value="F:protein kinase activity"/>
    <property type="evidence" value="ECO:0007669"/>
    <property type="project" value="InterPro"/>
</dbReference>
<proteinExistence type="predicted"/>
<dbReference type="GO" id="GO:0005524">
    <property type="term" value="F:ATP binding"/>
    <property type="evidence" value="ECO:0007669"/>
    <property type="project" value="InterPro"/>
</dbReference>
<dbReference type="AlphaFoldDB" id="A0A8H7Y8D7"/>
<evidence type="ECO:0000313" key="3">
    <source>
        <dbReference type="EMBL" id="KAG5174638.1"/>
    </source>
</evidence>
<dbReference type="InterPro" id="IPR011009">
    <property type="entry name" value="Kinase-like_dom_sf"/>
</dbReference>
<dbReference type="InterPro" id="IPR000719">
    <property type="entry name" value="Prot_kinase_dom"/>
</dbReference>
<evidence type="ECO:0000259" key="2">
    <source>
        <dbReference type="PROSITE" id="PS50011"/>
    </source>
</evidence>
<dbReference type="SUPFAM" id="SSF56112">
    <property type="entry name" value="Protein kinase-like (PK-like)"/>
    <property type="match status" value="1"/>
</dbReference>
<reference evidence="3" key="1">
    <citation type="submission" date="2021-02" db="EMBL/GenBank/DDBJ databases">
        <title>Psilocybe cubensis genome.</title>
        <authorList>
            <person name="Mckernan K.J."/>
            <person name="Crawford S."/>
            <person name="Trippe A."/>
            <person name="Kane L.T."/>
            <person name="Mclaughlin S."/>
        </authorList>
    </citation>
    <scope>NUCLEOTIDE SEQUENCE [LARGE SCALE GENOMIC DNA]</scope>
    <source>
        <strain evidence="3">MGC-MH-2018</strain>
    </source>
</reference>
<dbReference type="EMBL" id="JAFIQS010000001">
    <property type="protein sequence ID" value="KAG5174638.1"/>
    <property type="molecule type" value="Genomic_DNA"/>
</dbReference>
<organism evidence="3">
    <name type="scientific">Psilocybe cubensis</name>
    <name type="common">Psychedelic mushroom</name>
    <name type="synonym">Stropharia cubensis</name>
    <dbReference type="NCBI Taxonomy" id="181762"/>
    <lineage>
        <taxon>Eukaryota</taxon>
        <taxon>Fungi</taxon>
        <taxon>Dikarya</taxon>
        <taxon>Basidiomycota</taxon>
        <taxon>Agaricomycotina</taxon>
        <taxon>Agaricomycetes</taxon>
        <taxon>Agaricomycetidae</taxon>
        <taxon>Agaricales</taxon>
        <taxon>Agaricineae</taxon>
        <taxon>Strophariaceae</taxon>
        <taxon>Psilocybe</taxon>
    </lineage>
</organism>
<protein>
    <recommendedName>
        <fullName evidence="2">Protein kinase domain-containing protein</fullName>
    </recommendedName>
</protein>
<dbReference type="Gene3D" id="3.30.200.20">
    <property type="entry name" value="Phosphorylase Kinase, domain 1"/>
    <property type="match status" value="1"/>
</dbReference>
<name>A0A8H7Y8D7_PSICU</name>
<dbReference type="Gene3D" id="1.10.510.10">
    <property type="entry name" value="Transferase(Phosphotransferase) domain 1"/>
    <property type="match status" value="1"/>
</dbReference>
<comment type="caution">
    <text evidence="3">The sequence shown here is derived from an EMBL/GenBank/DDBJ whole genome shotgun (WGS) entry which is preliminary data.</text>
</comment>
<feature type="domain" description="Protein kinase" evidence="2">
    <location>
        <begin position="476"/>
        <end position="677"/>
    </location>
</feature>
<accession>A0A8H7Y8D7</accession>
<dbReference type="PROSITE" id="PS50011">
    <property type="entry name" value="PROTEIN_KINASE_DOM"/>
    <property type="match status" value="1"/>
</dbReference>
<feature type="region of interest" description="Disordered" evidence="1">
    <location>
        <begin position="374"/>
        <end position="412"/>
    </location>
</feature>
<evidence type="ECO:0000256" key="1">
    <source>
        <dbReference type="SAM" id="MobiDB-lite"/>
    </source>
</evidence>